<evidence type="ECO:0000259" key="1">
    <source>
        <dbReference type="Pfam" id="PF06985"/>
    </source>
</evidence>
<protein>
    <recommendedName>
        <fullName evidence="1">Heterokaryon incompatibility domain-containing protein</fullName>
    </recommendedName>
</protein>
<dbReference type="Proteomes" id="UP000800036">
    <property type="component" value="Unassembled WGS sequence"/>
</dbReference>
<dbReference type="InterPro" id="IPR010730">
    <property type="entry name" value="HET"/>
</dbReference>
<accession>A0A6A5UVM3</accession>
<dbReference type="EMBL" id="ML976771">
    <property type="protein sequence ID" value="KAF1965077.1"/>
    <property type="molecule type" value="Genomic_DNA"/>
</dbReference>
<evidence type="ECO:0000313" key="3">
    <source>
        <dbReference type="Proteomes" id="UP000800036"/>
    </source>
</evidence>
<sequence>ITANLSDALHKFRLPDAPRLLWADAICINQRDNAEKSFHITLVAHIYRMATTVLIWLGNSSVAQTAMVDIDKVARLIRSSDEHLSENNVHRLKSSIAELLDLPWFSRRWVIQEAVLNLNTVVHCGKRHIPFARLGQAAEWLQGELLRTDTADYSPYSFVTMFHLWRRWSLQLVDLEHSTRLHRLLEEFYYFECADGRDRISTLATLASDV</sequence>
<feature type="non-terminal residue" evidence="2">
    <location>
        <position position="1"/>
    </location>
</feature>
<evidence type="ECO:0000313" key="2">
    <source>
        <dbReference type="EMBL" id="KAF1965077.1"/>
    </source>
</evidence>
<feature type="domain" description="Heterokaryon incompatibility" evidence="1">
    <location>
        <begin position="1"/>
        <end position="113"/>
    </location>
</feature>
<organism evidence="2 3">
    <name type="scientific">Bimuria novae-zelandiae CBS 107.79</name>
    <dbReference type="NCBI Taxonomy" id="1447943"/>
    <lineage>
        <taxon>Eukaryota</taxon>
        <taxon>Fungi</taxon>
        <taxon>Dikarya</taxon>
        <taxon>Ascomycota</taxon>
        <taxon>Pezizomycotina</taxon>
        <taxon>Dothideomycetes</taxon>
        <taxon>Pleosporomycetidae</taxon>
        <taxon>Pleosporales</taxon>
        <taxon>Massarineae</taxon>
        <taxon>Didymosphaeriaceae</taxon>
        <taxon>Bimuria</taxon>
    </lineage>
</organism>
<reference evidence="2" key="1">
    <citation type="journal article" date="2020" name="Stud. Mycol.">
        <title>101 Dothideomycetes genomes: a test case for predicting lifestyles and emergence of pathogens.</title>
        <authorList>
            <person name="Haridas S."/>
            <person name="Albert R."/>
            <person name="Binder M."/>
            <person name="Bloem J."/>
            <person name="Labutti K."/>
            <person name="Salamov A."/>
            <person name="Andreopoulos B."/>
            <person name="Baker S."/>
            <person name="Barry K."/>
            <person name="Bills G."/>
            <person name="Bluhm B."/>
            <person name="Cannon C."/>
            <person name="Castanera R."/>
            <person name="Culley D."/>
            <person name="Daum C."/>
            <person name="Ezra D."/>
            <person name="Gonzalez J."/>
            <person name="Henrissat B."/>
            <person name="Kuo A."/>
            <person name="Liang C."/>
            <person name="Lipzen A."/>
            <person name="Lutzoni F."/>
            <person name="Magnuson J."/>
            <person name="Mondo S."/>
            <person name="Nolan M."/>
            <person name="Ohm R."/>
            <person name="Pangilinan J."/>
            <person name="Park H.-J."/>
            <person name="Ramirez L."/>
            <person name="Alfaro M."/>
            <person name="Sun H."/>
            <person name="Tritt A."/>
            <person name="Yoshinaga Y."/>
            <person name="Zwiers L.-H."/>
            <person name="Turgeon B."/>
            <person name="Goodwin S."/>
            <person name="Spatafora J."/>
            <person name="Crous P."/>
            <person name="Grigoriev I."/>
        </authorList>
    </citation>
    <scope>NUCLEOTIDE SEQUENCE</scope>
    <source>
        <strain evidence="2">CBS 107.79</strain>
    </source>
</reference>
<dbReference type="PANTHER" id="PTHR24148">
    <property type="entry name" value="ANKYRIN REPEAT DOMAIN-CONTAINING PROTEIN 39 HOMOLOG-RELATED"/>
    <property type="match status" value="1"/>
</dbReference>
<dbReference type="InterPro" id="IPR052895">
    <property type="entry name" value="HetReg/Transcr_Mod"/>
</dbReference>
<dbReference type="AlphaFoldDB" id="A0A6A5UVM3"/>
<proteinExistence type="predicted"/>
<keyword evidence="3" id="KW-1185">Reference proteome</keyword>
<dbReference type="PANTHER" id="PTHR24148:SF80">
    <property type="entry name" value="HETEROKARYON INCOMPATIBILITY DOMAIN-CONTAINING PROTEIN"/>
    <property type="match status" value="1"/>
</dbReference>
<dbReference type="OrthoDB" id="2157530at2759"/>
<name>A0A6A5UVM3_9PLEO</name>
<gene>
    <name evidence="2" type="ORF">BU23DRAFT_369707</name>
</gene>
<feature type="non-terminal residue" evidence="2">
    <location>
        <position position="210"/>
    </location>
</feature>
<dbReference type="Pfam" id="PF06985">
    <property type="entry name" value="HET"/>
    <property type="match status" value="1"/>
</dbReference>